<dbReference type="EMBL" id="KV419414">
    <property type="protein sequence ID" value="KZS91685.1"/>
    <property type="molecule type" value="Genomic_DNA"/>
</dbReference>
<evidence type="ECO:0000313" key="4">
    <source>
        <dbReference type="Proteomes" id="UP000076722"/>
    </source>
</evidence>
<feature type="compositionally biased region" description="Polar residues" evidence="1">
    <location>
        <begin position="502"/>
        <end position="515"/>
    </location>
</feature>
<sequence>MSRGTTSNTSQSKELIYDTDGFIHFEEKIRIPRMSHLTTSTVLYPTFAATATATSKSKAKFSGSNNKAIERTCEDLVRSWESDSDFSSDDDDSPSSWQSVGSVAEVVHSPPAPIKKTKWPGETNTQCYALNGGVGPRCSRAADSGEFCWQHDGMGSRAVSCKGKPGYSGHCGSTQCYGTTGWGSRCERRFATSERITYCWQHERQSHQDRLAFPGDFPDIAPVRPAIKAASAGEVVVQASCKKADSHHERSLASSNAITTKPMLPATPPATPLSKSSSALSVTKIEASHTKSRREQFSTIESSVFASPPPTPPPSVHKEPLKKTQKKKLRSGQTSDRTTKETPKVRLPPPSPISPVGNKSSAVNVFIVKTDNINISLGSQSPSSSIPGPLFGGTAIGNDVRPRAKEVQAKSPFDFSDLKPSTAVNLGFTWSVPQNIKPTNASTNIFTFGKVKDESTSTPTGFPAFTFSGSNPLVSKPVFGSTDGTVFQTKANKKQPKLPVKTEQTSSALPSDTPSAPSPMKVKEAGTEAQVKVKSTTNHKERRMTAEELALESMNAWASVSSTSSRDSAGKSISSTPESSEKSSSAFVLNEKDLEFLETFSFGNQWMMTHLDCLLPSRCLVKVNRPSLNIKTYRFLATEWRRVRSQLTGLVADPNVIMSCKAVNLKSTPCQRSSSESGFCWQHEGESTSAETSSAAPQIRHEEPSQVTCETLIAAEEDLSAPDREGEVSEEPADDADRNIYNVPRGLTVLDTAHDEQEGPAGQTNVAIPATNENATTEWMEETNKQCSAVTLFGTRCIRACNSQSYCWQHERKSTSVVSITDSPRYAHLAPSVQCSGTTLKGNRCLIRLKPDSQGTGYCHHHRRETVIAPNPPMSSVDVAIDATRDITTVDVGSRVEESIPAPAQPTQVAVAKGPTILILDDTDSEGEEETAVATLAPKLFERGDNMAYYYALILFISTLLSMFFTANKAASISISQIDGPIKGWTFQNAIWAEICKRVQFAWEYAF</sequence>
<dbReference type="Proteomes" id="UP000076722">
    <property type="component" value="Unassembled WGS sequence"/>
</dbReference>
<keyword evidence="4" id="KW-1185">Reference proteome</keyword>
<keyword evidence="2" id="KW-0472">Membrane</keyword>
<feature type="compositionally biased region" description="Low complexity" evidence="1">
    <location>
        <begin position="687"/>
        <end position="696"/>
    </location>
</feature>
<feature type="compositionally biased region" description="Low complexity" evidence="1">
    <location>
        <begin position="272"/>
        <end position="284"/>
    </location>
</feature>
<feature type="region of interest" description="Disordered" evidence="1">
    <location>
        <begin position="718"/>
        <end position="738"/>
    </location>
</feature>
<evidence type="ECO:0000256" key="2">
    <source>
        <dbReference type="SAM" id="Phobius"/>
    </source>
</evidence>
<feature type="region of interest" description="Disordered" evidence="1">
    <location>
        <begin position="82"/>
        <end position="118"/>
    </location>
</feature>
<feature type="compositionally biased region" description="Acidic residues" evidence="1">
    <location>
        <begin position="82"/>
        <end position="93"/>
    </location>
</feature>
<feature type="compositionally biased region" description="Basic and acidic residues" evidence="1">
    <location>
        <begin position="286"/>
        <end position="296"/>
    </location>
</feature>
<name>A0A164SPQ6_9AGAM</name>
<gene>
    <name evidence="3" type="ORF">SISNIDRAFT_516550</name>
</gene>
<feature type="region of interest" description="Disordered" evidence="1">
    <location>
        <begin position="242"/>
        <end position="356"/>
    </location>
</feature>
<feature type="transmembrane region" description="Helical" evidence="2">
    <location>
        <begin position="948"/>
        <end position="967"/>
    </location>
</feature>
<evidence type="ECO:0000256" key="1">
    <source>
        <dbReference type="SAM" id="MobiDB-lite"/>
    </source>
</evidence>
<proteinExistence type="predicted"/>
<organism evidence="3 4">
    <name type="scientific">Sistotremastrum niveocremeum HHB9708</name>
    <dbReference type="NCBI Taxonomy" id="1314777"/>
    <lineage>
        <taxon>Eukaryota</taxon>
        <taxon>Fungi</taxon>
        <taxon>Dikarya</taxon>
        <taxon>Basidiomycota</taxon>
        <taxon>Agaricomycotina</taxon>
        <taxon>Agaricomycetes</taxon>
        <taxon>Sistotremastrales</taxon>
        <taxon>Sistotremastraceae</taxon>
        <taxon>Sertulicium</taxon>
        <taxon>Sertulicium niveocremeum</taxon>
    </lineage>
</organism>
<feature type="region of interest" description="Disordered" evidence="1">
    <location>
        <begin position="560"/>
        <end position="584"/>
    </location>
</feature>
<feature type="region of interest" description="Disordered" evidence="1">
    <location>
        <begin position="488"/>
        <end position="542"/>
    </location>
</feature>
<dbReference type="AlphaFoldDB" id="A0A164SPQ6"/>
<feature type="compositionally biased region" description="Basic and acidic residues" evidence="1">
    <location>
        <begin position="242"/>
        <end position="251"/>
    </location>
</feature>
<evidence type="ECO:0000313" key="3">
    <source>
        <dbReference type="EMBL" id="KZS91685.1"/>
    </source>
</evidence>
<feature type="region of interest" description="Disordered" evidence="1">
    <location>
        <begin position="682"/>
        <end position="702"/>
    </location>
</feature>
<reference evidence="3 4" key="1">
    <citation type="journal article" date="2016" name="Mol. Biol. Evol.">
        <title>Comparative Genomics of Early-Diverging Mushroom-Forming Fungi Provides Insights into the Origins of Lignocellulose Decay Capabilities.</title>
        <authorList>
            <person name="Nagy L.G."/>
            <person name="Riley R."/>
            <person name="Tritt A."/>
            <person name="Adam C."/>
            <person name="Daum C."/>
            <person name="Floudas D."/>
            <person name="Sun H."/>
            <person name="Yadav J.S."/>
            <person name="Pangilinan J."/>
            <person name="Larsson K.H."/>
            <person name="Matsuura K."/>
            <person name="Barry K."/>
            <person name="Labutti K."/>
            <person name="Kuo R."/>
            <person name="Ohm R.A."/>
            <person name="Bhattacharya S.S."/>
            <person name="Shirouzu T."/>
            <person name="Yoshinaga Y."/>
            <person name="Martin F.M."/>
            <person name="Grigoriev I.V."/>
            <person name="Hibbett D.S."/>
        </authorList>
    </citation>
    <scope>NUCLEOTIDE SEQUENCE [LARGE SCALE GENOMIC DNA]</scope>
    <source>
        <strain evidence="3 4">HHB9708</strain>
    </source>
</reference>
<keyword evidence="2" id="KW-0812">Transmembrane</keyword>
<protein>
    <submittedName>
        <fullName evidence="3">Uncharacterized protein</fullName>
    </submittedName>
</protein>
<accession>A0A164SPQ6</accession>
<keyword evidence="2" id="KW-1133">Transmembrane helix</keyword>